<gene>
    <name evidence="1" type="ORF">BJ212DRAFT_1305548</name>
</gene>
<dbReference type="GO" id="GO:0004497">
    <property type="term" value="F:monooxygenase activity"/>
    <property type="evidence" value="ECO:0007669"/>
    <property type="project" value="InterPro"/>
</dbReference>
<sequence>MISTGEEHPLSHGRRICPGHWSAENSLWIAAATLLAVLRIDHAKDSNGNRIEVKLEFNTCLAIERGTSSRDDKFKSALYGYGCEEIENQAQDRDRRAQTSSVVP</sequence>
<evidence type="ECO:0008006" key="3">
    <source>
        <dbReference type="Google" id="ProtNLM"/>
    </source>
</evidence>
<evidence type="ECO:0000313" key="2">
    <source>
        <dbReference type="Proteomes" id="UP000807769"/>
    </source>
</evidence>
<dbReference type="OrthoDB" id="2619797at2759"/>
<dbReference type="InterPro" id="IPR036396">
    <property type="entry name" value="Cyt_P450_sf"/>
</dbReference>
<dbReference type="GO" id="GO:0020037">
    <property type="term" value="F:heme binding"/>
    <property type="evidence" value="ECO:0007669"/>
    <property type="project" value="InterPro"/>
</dbReference>
<comment type="caution">
    <text evidence="1">The sequence shown here is derived from an EMBL/GenBank/DDBJ whole genome shotgun (WGS) entry which is preliminary data.</text>
</comment>
<dbReference type="GeneID" id="64627777"/>
<dbReference type="Proteomes" id="UP000807769">
    <property type="component" value="Unassembled WGS sequence"/>
</dbReference>
<dbReference type="GO" id="GO:0016705">
    <property type="term" value="F:oxidoreductase activity, acting on paired donors, with incorporation or reduction of molecular oxygen"/>
    <property type="evidence" value="ECO:0007669"/>
    <property type="project" value="InterPro"/>
</dbReference>
<organism evidence="1 2">
    <name type="scientific">Suillus subaureus</name>
    <dbReference type="NCBI Taxonomy" id="48587"/>
    <lineage>
        <taxon>Eukaryota</taxon>
        <taxon>Fungi</taxon>
        <taxon>Dikarya</taxon>
        <taxon>Basidiomycota</taxon>
        <taxon>Agaricomycotina</taxon>
        <taxon>Agaricomycetes</taxon>
        <taxon>Agaricomycetidae</taxon>
        <taxon>Boletales</taxon>
        <taxon>Suillineae</taxon>
        <taxon>Suillaceae</taxon>
        <taxon>Suillus</taxon>
    </lineage>
</organism>
<proteinExistence type="predicted"/>
<protein>
    <recommendedName>
        <fullName evidence="3">Cytochrome P450</fullName>
    </recommendedName>
</protein>
<dbReference type="Gene3D" id="1.10.630.10">
    <property type="entry name" value="Cytochrome P450"/>
    <property type="match status" value="1"/>
</dbReference>
<dbReference type="RefSeq" id="XP_041185719.1">
    <property type="nucleotide sequence ID" value="XM_041333760.1"/>
</dbReference>
<dbReference type="AlphaFoldDB" id="A0A9P7DNZ4"/>
<dbReference type="SUPFAM" id="SSF48264">
    <property type="entry name" value="Cytochrome P450"/>
    <property type="match status" value="1"/>
</dbReference>
<dbReference type="GO" id="GO:0005506">
    <property type="term" value="F:iron ion binding"/>
    <property type="evidence" value="ECO:0007669"/>
    <property type="project" value="InterPro"/>
</dbReference>
<evidence type="ECO:0000313" key="1">
    <source>
        <dbReference type="EMBL" id="KAG1799498.1"/>
    </source>
</evidence>
<name>A0A9P7DNZ4_9AGAM</name>
<reference evidence="1" key="1">
    <citation type="journal article" date="2020" name="New Phytol.">
        <title>Comparative genomics reveals dynamic genome evolution in host specialist ectomycorrhizal fungi.</title>
        <authorList>
            <person name="Lofgren L.A."/>
            <person name="Nguyen N.H."/>
            <person name="Vilgalys R."/>
            <person name="Ruytinx J."/>
            <person name="Liao H.L."/>
            <person name="Branco S."/>
            <person name="Kuo A."/>
            <person name="LaButti K."/>
            <person name="Lipzen A."/>
            <person name="Andreopoulos W."/>
            <person name="Pangilinan J."/>
            <person name="Riley R."/>
            <person name="Hundley H."/>
            <person name="Na H."/>
            <person name="Barry K."/>
            <person name="Grigoriev I.V."/>
            <person name="Stajich J.E."/>
            <person name="Kennedy P.G."/>
        </authorList>
    </citation>
    <scope>NUCLEOTIDE SEQUENCE</scope>
    <source>
        <strain evidence="1">MN1</strain>
    </source>
</reference>
<keyword evidence="2" id="KW-1185">Reference proteome</keyword>
<dbReference type="EMBL" id="JABBWG010000146">
    <property type="protein sequence ID" value="KAG1799498.1"/>
    <property type="molecule type" value="Genomic_DNA"/>
</dbReference>
<accession>A0A9P7DNZ4</accession>